<dbReference type="PANTHER" id="PTHR46424">
    <property type="entry name" value="UBX DOMAIN-CONTAINING PROTEIN 4"/>
    <property type="match status" value="1"/>
</dbReference>
<dbReference type="SUPFAM" id="SSF54236">
    <property type="entry name" value="Ubiquitin-like"/>
    <property type="match status" value="1"/>
</dbReference>
<dbReference type="OrthoDB" id="2445133at2759"/>
<reference evidence="3 4" key="1">
    <citation type="submission" date="2017-01" db="EMBL/GenBank/DDBJ databases">
        <title>The recent genome duplication of the halophilic yeast Hortaea werneckii: insights from long-read sequencing.</title>
        <authorList>
            <person name="Sinha S."/>
            <person name="Flibotte S."/>
            <person name="Neira M."/>
            <person name="Lenassi M."/>
            <person name="Gostincar C."/>
            <person name="Stajich J.E."/>
            <person name="Nislow C.E."/>
        </authorList>
    </citation>
    <scope>NUCLEOTIDE SEQUENCE [LARGE SCALE GENOMIC DNA]</scope>
    <source>
        <strain evidence="3 4">EXF-2000</strain>
    </source>
</reference>
<dbReference type="InterPro" id="IPR001012">
    <property type="entry name" value="UBX_dom"/>
</dbReference>
<feature type="compositionally biased region" description="Basic and acidic residues" evidence="1">
    <location>
        <begin position="176"/>
        <end position="201"/>
    </location>
</feature>
<dbReference type="Pfam" id="PF00789">
    <property type="entry name" value="UBX"/>
    <property type="match status" value="1"/>
</dbReference>
<organism evidence="3 4">
    <name type="scientific">Hortaea werneckii EXF-2000</name>
    <dbReference type="NCBI Taxonomy" id="1157616"/>
    <lineage>
        <taxon>Eukaryota</taxon>
        <taxon>Fungi</taxon>
        <taxon>Dikarya</taxon>
        <taxon>Ascomycota</taxon>
        <taxon>Pezizomycotina</taxon>
        <taxon>Dothideomycetes</taxon>
        <taxon>Dothideomycetidae</taxon>
        <taxon>Mycosphaerellales</taxon>
        <taxon>Teratosphaeriaceae</taxon>
        <taxon>Hortaea</taxon>
    </lineage>
</organism>
<dbReference type="EMBL" id="MUNK01000101">
    <property type="protein sequence ID" value="OTA32034.1"/>
    <property type="molecule type" value="Genomic_DNA"/>
</dbReference>
<name>A0A1Z5T7M3_HORWE</name>
<feature type="domain" description="UBX" evidence="2">
    <location>
        <begin position="290"/>
        <end position="376"/>
    </location>
</feature>
<feature type="compositionally biased region" description="Basic and acidic residues" evidence="1">
    <location>
        <begin position="459"/>
        <end position="474"/>
    </location>
</feature>
<evidence type="ECO:0000256" key="1">
    <source>
        <dbReference type="SAM" id="MobiDB-lite"/>
    </source>
</evidence>
<feature type="compositionally biased region" description="Polar residues" evidence="1">
    <location>
        <begin position="260"/>
        <end position="277"/>
    </location>
</feature>
<dbReference type="PROSITE" id="PS50033">
    <property type="entry name" value="UBX"/>
    <property type="match status" value="1"/>
</dbReference>
<feature type="compositionally biased region" description="Basic and acidic residues" evidence="1">
    <location>
        <begin position="485"/>
        <end position="496"/>
    </location>
</feature>
<dbReference type="VEuPathDB" id="FungiDB:BTJ68_07234"/>
<feature type="compositionally biased region" description="Basic and acidic residues" evidence="1">
    <location>
        <begin position="208"/>
        <end position="221"/>
    </location>
</feature>
<dbReference type="AlphaFoldDB" id="A0A1Z5T7M3"/>
<evidence type="ECO:0000313" key="3">
    <source>
        <dbReference type="EMBL" id="OTA32034.1"/>
    </source>
</evidence>
<keyword evidence="4" id="KW-1185">Reference proteome</keyword>
<dbReference type="CDD" id="cd01767">
    <property type="entry name" value="UBX"/>
    <property type="match status" value="1"/>
</dbReference>
<evidence type="ECO:0000313" key="4">
    <source>
        <dbReference type="Proteomes" id="UP000194280"/>
    </source>
</evidence>
<dbReference type="FunCoup" id="A0A1Z5T7M3">
    <property type="interactions" value="182"/>
</dbReference>
<dbReference type="SMART" id="SM00166">
    <property type="entry name" value="UBX"/>
    <property type="match status" value="1"/>
</dbReference>
<dbReference type="GO" id="GO:0005783">
    <property type="term" value="C:endoplasmic reticulum"/>
    <property type="evidence" value="ECO:0007669"/>
    <property type="project" value="TreeGrafter"/>
</dbReference>
<dbReference type="STRING" id="1157616.A0A1Z5T7M3"/>
<dbReference type="GO" id="GO:0036503">
    <property type="term" value="P:ERAD pathway"/>
    <property type="evidence" value="ECO:0007669"/>
    <property type="project" value="TreeGrafter"/>
</dbReference>
<feature type="region of interest" description="Disordered" evidence="1">
    <location>
        <begin position="422"/>
        <end position="496"/>
    </location>
</feature>
<feature type="compositionally biased region" description="Polar residues" evidence="1">
    <location>
        <begin position="424"/>
        <end position="434"/>
    </location>
</feature>
<evidence type="ECO:0000259" key="2">
    <source>
        <dbReference type="PROSITE" id="PS50033"/>
    </source>
</evidence>
<feature type="region of interest" description="Disordered" evidence="1">
    <location>
        <begin position="124"/>
        <end position="221"/>
    </location>
</feature>
<dbReference type="InParanoid" id="A0A1Z5T7M3"/>
<gene>
    <name evidence="3" type="ORF">BTJ68_07234</name>
</gene>
<feature type="compositionally biased region" description="Low complexity" evidence="1">
    <location>
        <begin position="138"/>
        <end position="158"/>
    </location>
</feature>
<comment type="caution">
    <text evidence="3">The sequence shown here is derived from an EMBL/GenBank/DDBJ whole genome shotgun (WGS) entry which is preliminary data.</text>
</comment>
<feature type="region of interest" description="Disordered" evidence="1">
    <location>
        <begin position="246"/>
        <end position="289"/>
    </location>
</feature>
<protein>
    <recommendedName>
        <fullName evidence="2">UBX domain-containing protein</fullName>
    </recommendedName>
</protein>
<dbReference type="PANTHER" id="PTHR46424:SF1">
    <property type="entry name" value="UBX DOMAIN-CONTAINING PROTEIN 4"/>
    <property type="match status" value="1"/>
</dbReference>
<feature type="compositionally biased region" description="Basic and acidic residues" evidence="1">
    <location>
        <begin position="246"/>
        <end position="256"/>
    </location>
</feature>
<dbReference type="Proteomes" id="UP000194280">
    <property type="component" value="Unassembled WGS sequence"/>
</dbReference>
<dbReference type="Gene3D" id="3.10.20.90">
    <property type="entry name" value="Phosphatidylinositol 3-kinase Catalytic Subunit, Chain A, domain 1"/>
    <property type="match status" value="1"/>
</dbReference>
<accession>A0A1Z5T7M3</accession>
<sequence>MFYEGDLSSGISTALQQQKLVLCFVREDGDEESDTWENNWLHQEDEHGKPFGERLASKAVLLKIEHGSQEAGFLGAFCTIDKSPMIVAIDKGQVLEKIENGVSEDEWRERISNICRLNSGYQAAAPSAPANETPAVPQPSQSEPASQPSSQEQQQQQSLENLFPNRAQQHEASAAAHREAEAAAIKARQDARKKEAEEAYAAHKGKGKASEVAEETEKQKARDAWIYQQKQRKDEAKRERQRILNQIEADKQERKVRSQMAKQSSTEASENAQSSPLPESRLAGQRRSAGAGGMCSIQVRLFDGSSIRNRFSTSATLDKDVRAWIKEASPPGQGGADVPFTFRQILAPQPSKSIEVSEEHQSLAELGLIPNGTLVLVPISGYTEAYSSSGRTGVFGMLSGAWNSLPNVSYFLPSFSRLYMGGTSDPQEPSNVQGASMAGAEAEPRDEAQGQASKVRVKTLADQRAEAARKDRQAEFYNGNSLGFEGRKDEDGNEGK</sequence>
<dbReference type="Pfam" id="PF23187">
    <property type="entry name" value="UBX7_N"/>
    <property type="match status" value="1"/>
</dbReference>
<proteinExistence type="predicted"/>
<dbReference type="InterPro" id="IPR029071">
    <property type="entry name" value="Ubiquitin-like_domsf"/>
</dbReference>